<reference evidence="2 3" key="1">
    <citation type="submission" date="2019-01" db="EMBL/GenBank/DDBJ databases">
        <authorList>
            <person name="Chen W.-M."/>
        </authorList>
    </citation>
    <scope>NUCLEOTIDE SEQUENCE [LARGE SCALE GENOMIC DNA]</scope>
    <source>
        <strain evidence="2 3">BBQ-12</strain>
    </source>
</reference>
<sequence>MKNIFLDSNILMDIFANRQPFVKASLEIYKLGVNNKINLYTSSNTITTLHYLLKKFISEDKIRMALEEILENIQIIAVDINIIRKSLKSSHKDFEDAIQITAAQSIHNMDCIVTRDLKDFKNSEIKVFTPDEFLTKTTIL</sequence>
<dbReference type="Gene3D" id="3.40.50.1010">
    <property type="entry name" value="5'-nuclease"/>
    <property type="match status" value="1"/>
</dbReference>
<dbReference type="Proteomes" id="UP000285211">
    <property type="component" value="Unassembled WGS sequence"/>
</dbReference>
<dbReference type="Pfam" id="PF13470">
    <property type="entry name" value="PIN_3"/>
    <property type="match status" value="1"/>
</dbReference>
<dbReference type="AlphaFoldDB" id="A0A3S3SVH0"/>
<gene>
    <name evidence="2" type="ORF">EOD40_09970</name>
</gene>
<dbReference type="EMBL" id="SACJ01000005">
    <property type="protein sequence ID" value="RVT75770.1"/>
    <property type="molecule type" value="Genomic_DNA"/>
</dbReference>
<feature type="domain" description="PIN" evidence="1">
    <location>
        <begin position="4"/>
        <end position="117"/>
    </location>
</feature>
<dbReference type="InterPro" id="IPR029060">
    <property type="entry name" value="PIN-like_dom_sf"/>
</dbReference>
<evidence type="ECO:0000259" key="1">
    <source>
        <dbReference type="Pfam" id="PF13470"/>
    </source>
</evidence>
<protein>
    <submittedName>
        <fullName evidence="2">PIN domain-containing protein</fullName>
    </submittedName>
</protein>
<dbReference type="SUPFAM" id="SSF88723">
    <property type="entry name" value="PIN domain-like"/>
    <property type="match status" value="1"/>
</dbReference>
<organism evidence="2 3">
    <name type="scientific">Flavobacterium sufflavum</name>
    <dbReference type="NCBI Taxonomy" id="1921138"/>
    <lineage>
        <taxon>Bacteria</taxon>
        <taxon>Pseudomonadati</taxon>
        <taxon>Bacteroidota</taxon>
        <taxon>Flavobacteriia</taxon>
        <taxon>Flavobacteriales</taxon>
        <taxon>Flavobacteriaceae</taxon>
        <taxon>Flavobacterium</taxon>
    </lineage>
</organism>
<comment type="caution">
    <text evidence="2">The sequence shown here is derived from an EMBL/GenBank/DDBJ whole genome shotgun (WGS) entry which is preliminary data.</text>
</comment>
<evidence type="ECO:0000313" key="2">
    <source>
        <dbReference type="EMBL" id="RVT75770.1"/>
    </source>
</evidence>
<evidence type="ECO:0000313" key="3">
    <source>
        <dbReference type="Proteomes" id="UP000285211"/>
    </source>
</evidence>
<name>A0A3S3SVH0_9FLAO</name>
<proteinExistence type="predicted"/>
<accession>A0A3S3SVH0</accession>
<dbReference type="OrthoDB" id="1148871at2"/>
<dbReference type="InterPro" id="IPR002716">
    <property type="entry name" value="PIN_dom"/>
</dbReference>
<dbReference type="RefSeq" id="WP_128195129.1">
    <property type="nucleotide sequence ID" value="NZ_SACJ01000005.1"/>
</dbReference>
<keyword evidence="3" id="KW-1185">Reference proteome</keyword>